<feature type="transmembrane region" description="Helical" evidence="7">
    <location>
        <begin position="143"/>
        <end position="167"/>
    </location>
</feature>
<dbReference type="PROSITE" id="PS50216">
    <property type="entry name" value="DHHC"/>
    <property type="match status" value="1"/>
</dbReference>
<feature type="compositionally biased region" description="Low complexity" evidence="8">
    <location>
        <begin position="615"/>
        <end position="624"/>
    </location>
</feature>
<evidence type="ECO:0000313" key="11">
    <source>
        <dbReference type="Proteomes" id="UP000183832"/>
    </source>
</evidence>
<dbReference type="PANTHER" id="PTHR12349">
    <property type="entry name" value="ANKYRIN REPEAT AND LEM DOMAIN-CONTAINING PROTEIN 2"/>
    <property type="match status" value="1"/>
</dbReference>
<feature type="region of interest" description="Disordered" evidence="8">
    <location>
        <begin position="612"/>
        <end position="648"/>
    </location>
</feature>
<organism evidence="10 11">
    <name type="scientific">Clunio marinus</name>
    <dbReference type="NCBI Taxonomy" id="568069"/>
    <lineage>
        <taxon>Eukaryota</taxon>
        <taxon>Metazoa</taxon>
        <taxon>Ecdysozoa</taxon>
        <taxon>Arthropoda</taxon>
        <taxon>Hexapoda</taxon>
        <taxon>Insecta</taxon>
        <taxon>Pterygota</taxon>
        <taxon>Neoptera</taxon>
        <taxon>Endopterygota</taxon>
        <taxon>Diptera</taxon>
        <taxon>Nematocera</taxon>
        <taxon>Chironomoidea</taxon>
        <taxon>Chironomidae</taxon>
        <taxon>Clunio</taxon>
    </lineage>
</organism>
<dbReference type="GO" id="GO:0016020">
    <property type="term" value="C:membrane"/>
    <property type="evidence" value="ECO:0007669"/>
    <property type="project" value="UniProtKB-SubCell"/>
</dbReference>
<feature type="region of interest" description="Disordered" evidence="8">
    <location>
        <begin position="304"/>
        <end position="358"/>
    </location>
</feature>
<comment type="similarity">
    <text evidence="5">Belongs to the DHHC palmitoyltransferase family. ERF2/ZDHHC9 subfamily.</text>
</comment>
<reference evidence="10 11" key="1">
    <citation type="submission" date="2015-04" db="EMBL/GenBank/DDBJ databases">
        <authorList>
            <person name="Syromyatnikov M.Y."/>
            <person name="Popov V.N."/>
        </authorList>
    </citation>
    <scope>NUCLEOTIDE SEQUENCE [LARGE SCALE GENOMIC DNA]</scope>
</reference>
<proteinExistence type="inferred from homology"/>
<feature type="domain" description="Palmitoyltransferase DHHC" evidence="9">
    <location>
        <begin position="97"/>
        <end position="217"/>
    </location>
</feature>
<feature type="compositionally biased region" description="Polar residues" evidence="8">
    <location>
        <begin position="633"/>
        <end position="645"/>
    </location>
</feature>
<evidence type="ECO:0000256" key="1">
    <source>
        <dbReference type="ARBA" id="ARBA00004141"/>
    </source>
</evidence>
<evidence type="ECO:0000256" key="5">
    <source>
        <dbReference type="ARBA" id="ARBA00023463"/>
    </source>
</evidence>
<dbReference type="InterPro" id="IPR001594">
    <property type="entry name" value="Palmitoyltrfase_DHHC"/>
</dbReference>
<dbReference type="EC" id="2.3.1.225" evidence="7"/>
<comment type="domain">
    <text evidence="7">The DHHC domain is required for palmitoyltransferase activity.</text>
</comment>
<dbReference type="STRING" id="568069.A0A1J1IXH8"/>
<keyword evidence="7" id="KW-0012">Acyltransferase</keyword>
<keyword evidence="3 7" id="KW-1133">Transmembrane helix</keyword>
<protein>
    <recommendedName>
        <fullName evidence="7">Palmitoyltransferase</fullName>
        <ecNumber evidence="7">2.3.1.225</ecNumber>
    </recommendedName>
</protein>
<keyword evidence="4 7" id="KW-0472">Membrane</keyword>
<evidence type="ECO:0000256" key="4">
    <source>
        <dbReference type="ARBA" id="ARBA00023136"/>
    </source>
</evidence>
<evidence type="ECO:0000256" key="3">
    <source>
        <dbReference type="ARBA" id="ARBA00022989"/>
    </source>
</evidence>
<evidence type="ECO:0000256" key="2">
    <source>
        <dbReference type="ARBA" id="ARBA00022692"/>
    </source>
</evidence>
<comment type="catalytic activity">
    <reaction evidence="6">
        <text>L-cysteinyl-[protein] + hexadecanoyl-CoA = S-hexadecanoyl-L-cysteinyl-[protein] + CoA</text>
        <dbReference type="Rhea" id="RHEA:36683"/>
        <dbReference type="Rhea" id="RHEA-COMP:10131"/>
        <dbReference type="Rhea" id="RHEA-COMP:11032"/>
        <dbReference type="ChEBI" id="CHEBI:29950"/>
        <dbReference type="ChEBI" id="CHEBI:57287"/>
        <dbReference type="ChEBI" id="CHEBI:57379"/>
        <dbReference type="ChEBI" id="CHEBI:74151"/>
        <dbReference type="EC" id="2.3.1.225"/>
    </reaction>
    <physiologicalReaction direction="left-to-right" evidence="6">
        <dbReference type="Rhea" id="RHEA:36684"/>
    </physiologicalReaction>
</comment>
<dbReference type="Pfam" id="PF01529">
    <property type="entry name" value="DHHC"/>
    <property type="match status" value="1"/>
</dbReference>
<dbReference type="Proteomes" id="UP000183832">
    <property type="component" value="Unassembled WGS sequence"/>
</dbReference>
<gene>
    <name evidence="10" type="ORF">CLUMA_CG017856</name>
</gene>
<name>A0A1J1IXH8_9DIPT</name>
<feature type="transmembrane region" description="Helical" evidence="7">
    <location>
        <begin position="42"/>
        <end position="62"/>
    </location>
</feature>
<dbReference type="AlphaFoldDB" id="A0A1J1IXH8"/>
<evidence type="ECO:0000313" key="10">
    <source>
        <dbReference type="EMBL" id="CRL04800.1"/>
    </source>
</evidence>
<keyword evidence="11" id="KW-1185">Reference proteome</keyword>
<feature type="transmembrane region" description="Helical" evidence="7">
    <location>
        <begin position="12"/>
        <end position="30"/>
    </location>
</feature>
<evidence type="ECO:0000259" key="9">
    <source>
        <dbReference type="Pfam" id="PF01529"/>
    </source>
</evidence>
<dbReference type="PANTHER" id="PTHR12349:SF2">
    <property type="entry name" value="PALMITOYLTRANSFERASE ZDHHC8"/>
    <property type="match status" value="1"/>
</dbReference>
<keyword evidence="2 7" id="KW-0812">Transmembrane</keyword>
<comment type="subcellular location">
    <subcellularLocation>
        <location evidence="1">Membrane</location>
        <topology evidence="1">Multi-pass membrane protein</topology>
    </subcellularLocation>
</comment>
<keyword evidence="7" id="KW-0808">Transferase</keyword>
<evidence type="ECO:0000256" key="8">
    <source>
        <dbReference type="SAM" id="MobiDB-lite"/>
    </source>
</evidence>
<sequence>MPKCDNKTRYIPALFAWLLLLGATFLFFYYPCRYYWSNHPYVPAIQGVITFFVIANFSLATFMDPGVIPKAPPDEDREDEFRAPLYKNAEINGITVRMKWCVTCKFYRPPRCSHCSVCNHCIETFDHHCPWVSNCIGRRNYRFFFFFLITLSIHMLSIFTFSLLYVLNSRDKLGQTQPIVAMGLMALISILAIPIFGLTGFHMVLVSRGRTTNEQVTGKFKGGYNPFSRGCWNNCCFTLCGPQYPSLKDAKKHGARRINQNNQQISIITSENTGLNSNNHQPQMQAQQQQQHYDGRINTQVKTYTDHGNGHSVMRTGNSSHYSKLSPGREHDIDMDPQASQSQDCEPTPPPLQRHGSKNNFFPPPMDNNEATRQQNVRMYGQARFSPHPRHRSYTSDPLSPDQTMSVQQMQQTNVPRMGTGNLTTSSATPTMQQRIKAIGGVALPLAAVSSPVRRSNPGTPTQVRRPDFIYVANQQQQQQQQQPGLNYYDFPIHQQTSNQMMIHQQQQQGQIGLPSYPNGSPQRRFLSEGELLSRTASNGLSIGNELQYVNRTNNTVDNIRELAGSPQRGVYNWKDNSPPGYPNQNQIPMGAAMYANVAALEMANSIEMTNTNYQQQAQQQQQQGEPIDKSSNEMNPNVQQSQQIVDRGSIYDTNYEISV</sequence>
<dbReference type="EMBL" id="CVRI01000063">
    <property type="protein sequence ID" value="CRL04800.1"/>
    <property type="molecule type" value="Genomic_DNA"/>
</dbReference>
<dbReference type="GO" id="GO:0019706">
    <property type="term" value="F:protein-cysteine S-palmitoyltransferase activity"/>
    <property type="evidence" value="ECO:0007669"/>
    <property type="project" value="UniProtKB-EC"/>
</dbReference>
<evidence type="ECO:0000256" key="7">
    <source>
        <dbReference type="RuleBase" id="RU079119"/>
    </source>
</evidence>
<dbReference type="OrthoDB" id="4096362at2759"/>
<accession>A0A1J1IXH8</accession>
<feature type="transmembrane region" description="Helical" evidence="7">
    <location>
        <begin position="179"/>
        <end position="201"/>
    </location>
</feature>
<evidence type="ECO:0000256" key="6">
    <source>
        <dbReference type="ARBA" id="ARBA00047790"/>
    </source>
</evidence>